<accession>A0A1H3EGS4</accession>
<dbReference type="Proteomes" id="UP000243778">
    <property type="component" value="Unassembled WGS sequence"/>
</dbReference>
<dbReference type="AlphaFoldDB" id="A0A1H3EGS4"/>
<sequence>MSNLSLSEDDVRKALGLTPAAPKKQKKEKSPNPFTYTLVELSVRKNGGPPFRFEHRSRSISRLTAQLEAEKAARAQGLDVWVLLDIRQESK</sequence>
<name>A0A1H3EGS4_9PSED</name>
<gene>
    <name evidence="2" type="ORF">SAMN05216287_3717</name>
</gene>
<protein>
    <submittedName>
        <fullName evidence="2">Uncharacterized protein</fullName>
    </submittedName>
</protein>
<organism evidence="2 3">
    <name type="scientific">Pseudomonas kuykendallii</name>
    <dbReference type="NCBI Taxonomy" id="1007099"/>
    <lineage>
        <taxon>Bacteria</taxon>
        <taxon>Pseudomonadati</taxon>
        <taxon>Pseudomonadota</taxon>
        <taxon>Gammaproteobacteria</taxon>
        <taxon>Pseudomonadales</taxon>
        <taxon>Pseudomonadaceae</taxon>
        <taxon>Pseudomonas</taxon>
    </lineage>
</organism>
<keyword evidence="3" id="KW-1185">Reference proteome</keyword>
<evidence type="ECO:0000313" key="3">
    <source>
        <dbReference type="Proteomes" id="UP000243778"/>
    </source>
</evidence>
<evidence type="ECO:0000256" key="1">
    <source>
        <dbReference type="SAM" id="MobiDB-lite"/>
    </source>
</evidence>
<proteinExistence type="predicted"/>
<reference evidence="3" key="1">
    <citation type="submission" date="2016-10" db="EMBL/GenBank/DDBJ databases">
        <authorList>
            <person name="Varghese N."/>
            <person name="Submissions S."/>
        </authorList>
    </citation>
    <scope>NUCLEOTIDE SEQUENCE [LARGE SCALE GENOMIC DNA]</scope>
    <source>
        <strain evidence="3">NRRL B-59562</strain>
    </source>
</reference>
<evidence type="ECO:0000313" key="2">
    <source>
        <dbReference type="EMBL" id="SDX77932.1"/>
    </source>
</evidence>
<feature type="region of interest" description="Disordered" evidence="1">
    <location>
        <begin position="1"/>
        <end position="32"/>
    </location>
</feature>
<dbReference type="EMBL" id="FNNU01000006">
    <property type="protein sequence ID" value="SDX77932.1"/>
    <property type="molecule type" value="Genomic_DNA"/>
</dbReference>